<dbReference type="AlphaFoldDB" id="A0A368VWZ6"/>
<accession>A0A368VWZ6</accession>
<feature type="domain" description="HD" evidence="2">
    <location>
        <begin position="31"/>
        <end position="154"/>
    </location>
</feature>
<evidence type="ECO:0000313" key="4">
    <source>
        <dbReference type="Proteomes" id="UP000253495"/>
    </source>
</evidence>
<evidence type="ECO:0000256" key="1">
    <source>
        <dbReference type="SAM" id="Coils"/>
    </source>
</evidence>
<name>A0A368VWZ6_9ACTN</name>
<dbReference type="Proteomes" id="UP000253495">
    <property type="component" value="Unassembled WGS sequence"/>
</dbReference>
<dbReference type="SUPFAM" id="SSF109604">
    <property type="entry name" value="HD-domain/PDEase-like"/>
    <property type="match status" value="1"/>
</dbReference>
<dbReference type="OrthoDB" id="2989229at2"/>
<sequence>MVLSGYPSVVTLFAWAYGVAEHKLASVLPRRWEHVQGVARQARSLQPMAGSDADLLESAAILHDVGYAPDIAHTGFHPLDGANFLHLIDAPARLVHLVAHHSYAALEADLRELSAELSEFEDERGSLRDALWYCDLTTTPDGEVIDARDRIAEIQQRYGPDHLVTRFITQASPELLAVVDRTERRLSAVAAG</sequence>
<feature type="coiled-coil region" evidence="1">
    <location>
        <begin position="103"/>
        <end position="130"/>
    </location>
</feature>
<dbReference type="Gene3D" id="1.10.3210.10">
    <property type="entry name" value="Hypothetical protein af1432"/>
    <property type="match status" value="1"/>
</dbReference>
<dbReference type="EMBL" id="QPJC01000004">
    <property type="protein sequence ID" value="RCW44677.1"/>
    <property type="molecule type" value="Genomic_DNA"/>
</dbReference>
<dbReference type="CDD" id="cd00077">
    <property type="entry name" value="HDc"/>
    <property type="match status" value="1"/>
</dbReference>
<reference evidence="3 4" key="1">
    <citation type="submission" date="2018-07" db="EMBL/GenBank/DDBJ databases">
        <title>Genomic Encyclopedia of Type Strains, Phase III (KMG-III): the genomes of soil and plant-associated and newly described type strains.</title>
        <authorList>
            <person name="Whitman W."/>
        </authorList>
    </citation>
    <scope>NUCLEOTIDE SEQUENCE [LARGE SCALE GENOMIC DNA]</scope>
    <source>
        <strain evidence="3 4">CECT 8575</strain>
    </source>
</reference>
<protein>
    <submittedName>
        <fullName evidence="3">HD domain-containing protein</fullName>
    </submittedName>
</protein>
<gene>
    <name evidence="3" type="ORF">DFQ14_104267</name>
</gene>
<dbReference type="InterPro" id="IPR003607">
    <property type="entry name" value="HD/PDEase_dom"/>
</dbReference>
<dbReference type="Pfam" id="PF01966">
    <property type="entry name" value="HD"/>
    <property type="match status" value="1"/>
</dbReference>
<dbReference type="PROSITE" id="PS51831">
    <property type="entry name" value="HD"/>
    <property type="match status" value="1"/>
</dbReference>
<organism evidence="3 4">
    <name type="scientific">Halopolyspora algeriensis</name>
    <dbReference type="NCBI Taxonomy" id="1500506"/>
    <lineage>
        <taxon>Bacteria</taxon>
        <taxon>Bacillati</taxon>
        <taxon>Actinomycetota</taxon>
        <taxon>Actinomycetes</taxon>
        <taxon>Actinomycetes incertae sedis</taxon>
        <taxon>Halopolyspora</taxon>
    </lineage>
</organism>
<keyword evidence="4" id="KW-1185">Reference proteome</keyword>
<dbReference type="InterPro" id="IPR006674">
    <property type="entry name" value="HD_domain"/>
</dbReference>
<evidence type="ECO:0000313" key="3">
    <source>
        <dbReference type="EMBL" id="RCW44677.1"/>
    </source>
</evidence>
<evidence type="ECO:0000259" key="2">
    <source>
        <dbReference type="PROSITE" id="PS51831"/>
    </source>
</evidence>
<proteinExistence type="predicted"/>
<keyword evidence="1" id="KW-0175">Coiled coil</keyword>
<comment type="caution">
    <text evidence="3">The sequence shown here is derived from an EMBL/GenBank/DDBJ whole genome shotgun (WGS) entry which is preliminary data.</text>
</comment>